<dbReference type="AlphaFoldDB" id="A0A967ARZ6"/>
<protein>
    <submittedName>
        <fullName evidence="8">L,D-transpeptidase</fullName>
    </submittedName>
</protein>
<comment type="similarity">
    <text evidence="2">Belongs to the YkuD family.</text>
</comment>
<feature type="domain" description="L,D-TPase catalytic" evidence="7">
    <location>
        <begin position="41"/>
        <end position="113"/>
    </location>
</feature>
<dbReference type="EMBL" id="VIKU02000001">
    <property type="protein sequence ID" value="NHF58120.1"/>
    <property type="molecule type" value="Genomic_DNA"/>
</dbReference>
<sequence>MALLIKIRFRENGEGSITFNGKTHNCLGQKGRNYPKDITIYPSDKKLKYWSKEFNVWLEYAILIWGQKGIYIHWGADNIASNGNSDSAGCIHLEKPQIEELFNWLNSRTRITIEHPWEGFTCTSHYLT</sequence>
<reference evidence="8" key="1">
    <citation type="submission" date="2019-07" db="EMBL/GenBank/DDBJ databases">
        <authorList>
            <person name="De-Chao Zhang Q."/>
        </authorList>
    </citation>
    <scope>NUCLEOTIDE SEQUENCE</scope>
    <source>
        <strain evidence="8">TP-CH-4</strain>
    </source>
</reference>
<evidence type="ECO:0000259" key="7">
    <source>
        <dbReference type="Pfam" id="PF03734"/>
    </source>
</evidence>
<dbReference type="GO" id="GO:0008360">
    <property type="term" value="P:regulation of cell shape"/>
    <property type="evidence" value="ECO:0007669"/>
    <property type="project" value="UniProtKB-KW"/>
</dbReference>
<evidence type="ECO:0000256" key="5">
    <source>
        <dbReference type="ARBA" id="ARBA00022984"/>
    </source>
</evidence>
<dbReference type="Gene3D" id="2.40.440.10">
    <property type="entry name" value="L,D-transpeptidase catalytic domain-like"/>
    <property type="match status" value="1"/>
</dbReference>
<name>A0A967ARZ6_9FLAO</name>
<evidence type="ECO:0000256" key="1">
    <source>
        <dbReference type="ARBA" id="ARBA00004752"/>
    </source>
</evidence>
<dbReference type="CDD" id="cd16913">
    <property type="entry name" value="YkuD_like"/>
    <property type="match status" value="1"/>
</dbReference>
<comment type="pathway">
    <text evidence="1">Cell wall biogenesis; peptidoglycan biosynthesis.</text>
</comment>
<dbReference type="Proteomes" id="UP000707206">
    <property type="component" value="Unassembled WGS sequence"/>
</dbReference>
<dbReference type="InterPro" id="IPR005490">
    <property type="entry name" value="LD_TPept_cat_dom"/>
</dbReference>
<comment type="caution">
    <text evidence="8">The sequence shown here is derived from an EMBL/GenBank/DDBJ whole genome shotgun (WGS) entry which is preliminary data.</text>
</comment>
<evidence type="ECO:0000256" key="4">
    <source>
        <dbReference type="ARBA" id="ARBA00022960"/>
    </source>
</evidence>
<dbReference type="Pfam" id="PF03734">
    <property type="entry name" value="YkuD"/>
    <property type="match status" value="1"/>
</dbReference>
<evidence type="ECO:0000313" key="9">
    <source>
        <dbReference type="Proteomes" id="UP000707206"/>
    </source>
</evidence>
<dbReference type="GO" id="GO:0071555">
    <property type="term" value="P:cell wall organization"/>
    <property type="evidence" value="ECO:0007669"/>
    <property type="project" value="UniProtKB-KW"/>
</dbReference>
<reference evidence="8" key="2">
    <citation type="submission" date="2020-03" db="EMBL/GenBank/DDBJ databases">
        <title>Flavobacteriaceae bacterium strain TP-CH-4, a member of the family Flavobacteriaceae isolated from a deep-sea seamount.</title>
        <authorList>
            <person name="Zhang D.-C."/>
        </authorList>
    </citation>
    <scope>NUCLEOTIDE SEQUENCE</scope>
    <source>
        <strain evidence="8">TP-CH-4</strain>
    </source>
</reference>
<dbReference type="SUPFAM" id="SSF141523">
    <property type="entry name" value="L,D-transpeptidase catalytic domain-like"/>
    <property type="match status" value="1"/>
</dbReference>
<gene>
    <name evidence="8" type="ORF">FK220_002120</name>
</gene>
<keyword evidence="6" id="KW-0961">Cell wall biogenesis/degradation</keyword>
<accession>A0A967ARZ6</accession>
<evidence type="ECO:0000256" key="3">
    <source>
        <dbReference type="ARBA" id="ARBA00022679"/>
    </source>
</evidence>
<evidence type="ECO:0000256" key="6">
    <source>
        <dbReference type="ARBA" id="ARBA00023316"/>
    </source>
</evidence>
<dbReference type="GO" id="GO:0009252">
    <property type="term" value="P:peptidoglycan biosynthetic process"/>
    <property type="evidence" value="ECO:0007669"/>
    <property type="project" value="UniProtKB-KW"/>
</dbReference>
<keyword evidence="9" id="KW-1185">Reference proteome</keyword>
<evidence type="ECO:0000256" key="2">
    <source>
        <dbReference type="ARBA" id="ARBA00005992"/>
    </source>
</evidence>
<keyword evidence="5" id="KW-0573">Peptidoglycan synthesis</keyword>
<keyword evidence="4" id="KW-0133">Cell shape</keyword>
<proteinExistence type="inferred from homology"/>
<organism evidence="8 9">
    <name type="scientific">Pelagihabitans pacificus</name>
    <dbReference type="NCBI Taxonomy" id="2696054"/>
    <lineage>
        <taxon>Bacteria</taxon>
        <taxon>Pseudomonadati</taxon>
        <taxon>Bacteroidota</taxon>
        <taxon>Flavobacteriia</taxon>
        <taxon>Flavobacteriales</taxon>
        <taxon>Flavobacteriaceae</taxon>
        <taxon>Pelagihabitans</taxon>
    </lineage>
</organism>
<evidence type="ECO:0000313" key="8">
    <source>
        <dbReference type="EMBL" id="NHF58120.1"/>
    </source>
</evidence>
<keyword evidence="3" id="KW-0808">Transferase</keyword>
<dbReference type="GO" id="GO:0004180">
    <property type="term" value="F:carboxypeptidase activity"/>
    <property type="evidence" value="ECO:0007669"/>
    <property type="project" value="UniProtKB-ARBA"/>
</dbReference>
<dbReference type="InterPro" id="IPR038063">
    <property type="entry name" value="Transpep_catalytic_dom"/>
</dbReference>
<dbReference type="GO" id="GO:0016740">
    <property type="term" value="F:transferase activity"/>
    <property type="evidence" value="ECO:0007669"/>
    <property type="project" value="UniProtKB-KW"/>
</dbReference>